<sequence length="191" mass="22910">YFMPHHLIFEGAELAGKSWLMSQVYDYLEPKYNQNKVTLDGCHWFNSDVGVYGTEIGQKVIGHYLKIFNELKDKNLMVEKLHISDIVYNRLHRRAEVDYKLIENELKKLDFKIIFIKFPEDSGAIKKRIQDRLNIYPHYERILREPGWYLDQQREYEKEIKKSQLLSLIIETKQLPDYSLAEKILKWIGEK</sequence>
<dbReference type="InterPro" id="IPR027417">
    <property type="entry name" value="P-loop_NTPase"/>
</dbReference>
<dbReference type="SUPFAM" id="SSF52540">
    <property type="entry name" value="P-loop containing nucleoside triphosphate hydrolases"/>
    <property type="match status" value="1"/>
</dbReference>
<dbReference type="Proteomes" id="UP000230869">
    <property type="component" value="Unassembled WGS sequence"/>
</dbReference>
<accession>A0A2M6K9L2</accession>
<dbReference type="EMBL" id="PCWW01000027">
    <property type="protein sequence ID" value="PIR13604.1"/>
    <property type="molecule type" value="Genomic_DNA"/>
</dbReference>
<comment type="caution">
    <text evidence="1">The sequence shown here is derived from an EMBL/GenBank/DDBJ whole genome shotgun (WGS) entry which is preliminary data.</text>
</comment>
<reference evidence="1 2" key="1">
    <citation type="submission" date="2017-09" db="EMBL/GenBank/DDBJ databases">
        <title>Depth-based differentiation of microbial function through sediment-hosted aquifers and enrichment of novel symbionts in the deep terrestrial subsurface.</title>
        <authorList>
            <person name="Probst A.J."/>
            <person name="Ladd B."/>
            <person name="Jarett J.K."/>
            <person name="Geller-Mcgrath D.E."/>
            <person name="Sieber C.M."/>
            <person name="Emerson J.B."/>
            <person name="Anantharaman K."/>
            <person name="Thomas B.C."/>
            <person name="Malmstrom R."/>
            <person name="Stieglmeier M."/>
            <person name="Klingl A."/>
            <person name="Woyke T."/>
            <person name="Ryan C.M."/>
            <person name="Banfield J.F."/>
        </authorList>
    </citation>
    <scope>NUCLEOTIDE SEQUENCE [LARGE SCALE GENOMIC DNA]</scope>
    <source>
        <strain evidence="1">CG11_big_fil_rev_8_21_14_0_20_39_10</strain>
    </source>
</reference>
<protein>
    <recommendedName>
        <fullName evidence="3">Deoxynucleoside kinase domain-containing protein</fullName>
    </recommendedName>
</protein>
<gene>
    <name evidence="1" type="ORF">COV49_01470</name>
</gene>
<dbReference type="AlphaFoldDB" id="A0A2M6K9L2"/>
<evidence type="ECO:0008006" key="3">
    <source>
        <dbReference type="Google" id="ProtNLM"/>
    </source>
</evidence>
<organism evidence="1 2">
    <name type="scientific">Candidatus Falkowbacteria bacterium CG11_big_fil_rev_8_21_14_0_20_39_10</name>
    <dbReference type="NCBI Taxonomy" id="1974570"/>
    <lineage>
        <taxon>Bacteria</taxon>
        <taxon>Candidatus Falkowiibacteriota</taxon>
    </lineage>
</organism>
<name>A0A2M6K9L2_9BACT</name>
<evidence type="ECO:0000313" key="1">
    <source>
        <dbReference type="EMBL" id="PIR13604.1"/>
    </source>
</evidence>
<proteinExistence type="predicted"/>
<evidence type="ECO:0000313" key="2">
    <source>
        <dbReference type="Proteomes" id="UP000230869"/>
    </source>
</evidence>
<dbReference type="Gene3D" id="3.40.50.300">
    <property type="entry name" value="P-loop containing nucleotide triphosphate hydrolases"/>
    <property type="match status" value="1"/>
</dbReference>
<feature type="non-terminal residue" evidence="1">
    <location>
        <position position="1"/>
    </location>
</feature>